<evidence type="ECO:0000256" key="1">
    <source>
        <dbReference type="ARBA" id="ARBA00022694"/>
    </source>
</evidence>
<dbReference type="EC" id="6.3.4.-" evidence="2"/>
<dbReference type="HAMAP" id="MF_01539">
    <property type="entry name" value="TmcAL"/>
    <property type="match status" value="1"/>
</dbReference>
<keyword evidence="2" id="KW-0436">Ligase</keyword>
<dbReference type="GO" id="GO:0005524">
    <property type="term" value="F:ATP binding"/>
    <property type="evidence" value="ECO:0007669"/>
    <property type="project" value="UniProtKB-KW"/>
</dbReference>
<protein>
    <recommendedName>
        <fullName evidence="2">tRNA(Met) cytidine acetate ligase</fullName>
        <ecNumber evidence="2">6.3.4.-</ecNumber>
    </recommendedName>
</protein>
<dbReference type="SUPFAM" id="SSF52374">
    <property type="entry name" value="Nucleotidylyl transferase"/>
    <property type="match status" value="1"/>
</dbReference>
<evidence type="ECO:0000313" key="3">
    <source>
        <dbReference type="EMBL" id="VYS74711.1"/>
    </source>
</evidence>
<evidence type="ECO:0000256" key="2">
    <source>
        <dbReference type="HAMAP-Rule" id="MF_01539"/>
    </source>
</evidence>
<comment type="catalytic activity">
    <reaction evidence="2">
        <text>cytidine(34) in elongator tRNA(Met) + acetate + ATP = N(4)-acetylcytidine(34) in elongator tRNA(Met) + AMP + diphosphate</text>
        <dbReference type="Rhea" id="RHEA:58144"/>
        <dbReference type="Rhea" id="RHEA-COMP:10693"/>
        <dbReference type="Rhea" id="RHEA-COMP:10694"/>
        <dbReference type="ChEBI" id="CHEBI:30089"/>
        <dbReference type="ChEBI" id="CHEBI:30616"/>
        <dbReference type="ChEBI" id="CHEBI:33019"/>
        <dbReference type="ChEBI" id="CHEBI:74900"/>
        <dbReference type="ChEBI" id="CHEBI:82748"/>
        <dbReference type="ChEBI" id="CHEBI:456215"/>
    </reaction>
</comment>
<dbReference type="InterPro" id="IPR014729">
    <property type="entry name" value="Rossmann-like_a/b/a_fold"/>
</dbReference>
<dbReference type="GO" id="GO:0006400">
    <property type="term" value="P:tRNA modification"/>
    <property type="evidence" value="ECO:0007669"/>
    <property type="project" value="UniProtKB-UniRule"/>
</dbReference>
<name>A0A6N2R3K0_9FIRM</name>
<dbReference type="PANTHER" id="PTHR37825">
    <property type="entry name" value="TRNA(MET) CYTIDINE ACETATE LIGASE"/>
    <property type="match status" value="1"/>
</dbReference>
<dbReference type="EMBL" id="CACRSL010000003">
    <property type="protein sequence ID" value="VYS74711.1"/>
    <property type="molecule type" value="Genomic_DNA"/>
</dbReference>
<dbReference type="AlphaFoldDB" id="A0A6N2R3K0"/>
<proteinExistence type="inferred from homology"/>
<dbReference type="Gene3D" id="3.40.50.620">
    <property type="entry name" value="HUPs"/>
    <property type="match status" value="1"/>
</dbReference>
<dbReference type="PANTHER" id="PTHR37825:SF1">
    <property type="entry name" value="TRNA(MET) CYTIDINE ACETATE LIGASE"/>
    <property type="match status" value="1"/>
</dbReference>
<keyword evidence="2" id="KW-0547">Nucleotide-binding</keyword>
<keyword evidence="2" id="KW-0694">RNA-binding</keyword>
<feature type="binding site" evidence="2">
    <location>
        <position position="159"/>
    </location>
    <ligand>
        <name>ATP</name>
        <dbReference type="ChEBI" id="CHEBI:30616"/>
    </ligand>
</feature>
<keyword evidence="2" id="KW-0067">ATP-binding</keyword>
<keyword evidence="2" id="KW-0963">Cytoplasm</keyword>
<reference evidence="3" key="1">
    <citation type="submission" date="2019-11" db="EMBL/GenBank/DDBJ databases">
        <authorList>
            <person name="Feng L."/>
        </authorList>
    </citation>
    <scope>NUCLEOTIDE SEQUENCE</scope>
    <source>
        <strain evidence="3">AundefinedLFYP135</strain>
    </source>
</reference>
<comment type="caution">
    <text evidence="2">Lacks conserved residue(s) required for the propagation of feature annotation.</text>
</comment>
<dbReference type="GO" id="GO:0016879">
    <property type="term" value="F:ligase activity, forming carbon-nitrogen bonds"/>
    <property type="evidence" value="ECO:0007669"/>
    <property type="project" value="UniProtKB-UniRule"/>
</dbReference>
<comment type="subcellular location">
    <subcellularLocation>
        <location evidence="2">Cytoplasm</location>
    </subcellularLocation>
</comment>
<dbReference type="InterPro" id="IPR008513">
    <property type="entry name" value="tRNA(Met)_cyd_acetate_ligase"/>
</dbReference>
<dbReference type="GO" id="GO:0000049">
    <property type="term" value="F:tRNA binding"/>
    <property type="evidence" value="ECO:0007669"/>
    <property type="project" value="UniProtKB-KW"/>
</dbReference>
<feature type="binding site" evidence="2">
    <location>
        <position position="101"/>
    </location>
    <ligand>
        <name>ATP</name>
        <dbReference type="ChEBI" id="CHEBI:30616"/>
    </ligand>
</feature>
<keyword evidence="1 2" id="KW-0819">tRNA processing</keyword>
<dbReference type="Pfam" id="PF05636">
    <property type="entry name" value="HIGH_NTase1"/>
    <property type="match status" value="1"/>
</dbReference>
<gene>
    <name evidence="2" type="primary">tmcAL</name>
    <name evidence="3" type="ORF">AULFYP135_00156</name>
</gene>
<comment type="function">
    <text evidence="2">Catalyzes the formation of N(4)-acetylcytidine (ac(4)C) at the wobble position of elongator tRNA(Met), using acetate and ATP as substrates. First activates an acetate ion to form acetyladenylate (Ac-AMP) and then transfers the acetyl group to tRNA to form ac(4)C34.</text>
</comment>
<dbReference type="GO" id="GO:0005737">
    <property type="term" value="C:cytoplasm"/>
    <property type="evidence" value="ECO:0007669"/>
    <property type="project" value="UniProtKB-SubCell"/>
</dbReference>
<keyword evidence="2" id="KW-0820">tRNA-binding</keyword>
<feature type="binding site" evidence="2">
    <location>
        <position position="184"/>
    </location>
    <ligand>
        <name>ATP</name>
        <dbReference type="ChEBI" id="CHEBI:30616"/>
    </ligand>
</feature>
<sequence>MRIGGVVAEYNPFHNGHAYQLMELRQAGATHIAVVMSGNFVQRGEPALLDKWTRAEAALLCGADLILELPLPYGAATAERFAFGAVSLLEGLGCVDLLGFGCESGDLPVLQRAARAVEDPEVYEAVRERMAGGISFAAAREEAVRERWGEAGDALRRPNDILAVEYLRQLGRLGSPIRPVAVARKGAGHDGGIGEDGFASASFLRARWEDGLEAVLPYLPQQVHGVYKQARAEGRVLDRERWQWMELSGLRALSIEAFAQGPDLSEGLENRLYAASRQAGNLSEFYSLCKAKRYSHARMRRLALAAFLGVEGDLCRLPPPYLRVLGFNGRGREILAKAAKTARLPISHSLARLEQLGDAAARFAALEAKAGDQYALGLQSPRPCGWEYTHKPVILTKAKD</sequence>
<feature type="binding site" evidence="2">
    <location>
        <begin position="7"/>
        <end position="20"/>
    </location>
    <ligand>
        <name>ATP</name>
        <dbReference type="ChEBI" id="CHEBI:30616"/>
    </ligand>
</feature>
<comment type="similarity">
    <text evidence="2">Belongs to the TmcAL family.</text>
</comment>
<accession>A0A6N2R3K0</accession>
<organism evidence="3">
    <name type="scientific">uncultured Anaerotruncus sp</name>
    <dbReference type="NCBI Taxonomy" id="905011"/>
    <lineage>
        <taxon>Bacteria</taxon>
        <taxon>Bacillati</taxon>
        <taxon>Bacillota</taxon>
        <taxon>Clostridia</taxon>
        <taxon>Eubacteriales</taxon>
        <taxon>Oscillospiraceae</taxon>
        <taxon>Anaerotruncus</taxon>
        <taxon>environmental samples</taxon>
    </lineage>
</organism>